<keyword evidence="1" id="KW-1133">Transmembrane helix</keyword>
<name>A0A8H4VY89_9HELO</name>
<evidence type="ECO:0000313" key="4">
    <source>
        <dbReference type="Proteomes" id="UP000566819"/>
    </source>
</evidence>
<reference evidence="3 4" key="1">
    <citation type="submission" date="2020-03" db="EMBL/GenBank/DDBJ databases">
        <title>Draft Genome Sequence of Cudoniella acicularis.</title>
        <authorList>
            <person name="Buettner E."/>
            <person name="Kellner H."/>
        </authorList>
    </citation>
    <scope>NUCLEOTIDE SEQUENCE [LARGE SCALE GENOMIC DNA]</scope>
    <source>
        <strain evidence="3 4">DSM 108380</strain>
    </source>
</reference>
<gene>
    <name evidence="3" type="ORF">G7Y89_g11488</name>
</gene>
<dbReference type="InterPro" id="IPR024535">
    <property type="entry name" value="RHGA/B-epi-like_pectate_lyase"/>
</dbReference>
<keyword evidence="4" id="KW-1185">Reference proteome</keyword>
<protein>
    <recommendedName>
        <fullName evidence="2">Rhamnogalacturonase A/B/Epimerase-like pectate lyase domain-containing protein</fullName>
    </recommendedName>
</protein>
<organism evidence="3 4">
    <name type="scientific">Cudoniella acicularis</name>
    <dbReference type="NCBI Taxonomy" id="354080"/>
    <lineage>
        <taxon>Eukaryota</taxon>
        <taxon>Fungi</taxon>
        <taxon>Dikarya</taxon>
        <taxon>Ascomycota</taxon>
        <taxon>Pezizomycotina</taxon>
        <taxon>Leotiomycetes</taxon>
        <taxon>Helotiales</taxon>
        <taxon>Tricladiaceae</taxon>
        <taxon>Cudoniella</taxon>
    </lineage>
</organism>
<keyword evidence="1" id="KW-0812">Transmembrane</keyword>
<accession>A0A8H4VY89</accession>
<dbReference type="Proteomes" id="UP000566819">
    <property type="component" value="Unassembled WGS sequence"/>
</dbReference>
<dbReference type="InterPro" id="IPR012334">
    <property type="entry name" value="Pectin_lyas_fold"/>
</dbReference>
<evidence type="ECO:0000256" key="1">
    <source>
        <dbReference type="SAM" id="Phobius"/>
    </source>
</evidence>
<dbReference type="OrthoDB" id="509690at2759"/>
<evidence type="ECO:0000259" key="2">
    <source>
        <dbReference type="Pfam" id="PF12708"/>
    </source>
</evidence>
<feature type="transmembrane region" description="Helical" evidence="1">
    <location>
        <begin position="21"/>
        <end position="47"/>
    </location>
</feature>
<dbReference type="EMBL" id="JAAMPI010001108">
    <property type="protein sequence ID" value="KAF4626667.1"/>
    <property type="molecule type" value="Genomic_DNA"/>
</dbReference>
<dbReference type="InterPro" id="IPR011050">
    <property type="entry name" value="Pectin_lyase_fold/virulence"/>
</dbReference>
<dbReference type="SUPFAM" id="SSF51126">
    <property type="entry name" value="Pectin lyase-like"/>
    <property type="match status" value="1"/>
</dbReference>
<feature type="domain" description="Rhamnogalacturonase A/B/Epimerase-like pectate lyase" evidence="2">
    <location>
        <begin position="124"/>
        <end position="189"/>
    </location>
</feature>
<dbReference type="AlphaFoldDB" id="A0A8H4VY89"/>
<evidence type="ECO:0000313" key="3">
    <source>
        <dbReference type="EMBL" id="KAF4626667.1"/>
    </source>
</evidence>
<comment type="caution">
    <text evidence="3">The sequence shown here is derived from an EMBL/GenBank/DDBJ whole genome shotgun (WGS) entry which is preliminary data.</text>
</comment>
<sequence length="542" mass="57611">MPPLSLYLRQRPSVFGLPIKRIYILSLFGSFLLALTIVIPVTIVLAIRAHQTSPTGTFSSSSLLGKRASTLTPTRADTTNVDWTTLTTPKGDHLPDFSFAGYHASETSLPQNTTVAVTLSPSSGDQTSAIQAALTAAGSATEGRVVLLSPGTYSISPGLIIPSNVVLRGSGAGSTHLTLSKLEGKTVFSLGKEPEGVKPTTVKKIVDGYVGIGVDTVEVDGTDGLSVGQNVFVNREVTKEWVDTNGMGDLVRDGKHETWLPVGRTVSQPRKIKAISKNTITLNIPLTDSLDAKYMSPELVAYDPPKTSTEIGIENLSITLSPTCSGANLNSDTDCNAPAISFEPWTQDSWARDLEMKGFNNFVTAQYNSSQITIQNVAMLRDADTNGEALPEDILITGSQILVQDCQEAGLASAKSFAVVTGSLAPGPNAILRHKTPSKLQTLFPHQRWAHGILFEDTSAYVELINRGILGTGHGWTMNAGVGWNLRGGAFVQSPPLGINWCVGCEGTIDGSSNGTFVDEGKQVVPTSLFGTQLQARMGKKA</sequence>
<keyword evidence="1" id="KW-0472">Membrane</keyword>
<dbReference type="Pfam" id="PF12708">
    <property type="entry name" value="Pect-lyase_RHGA_epim"/>
    <property type="match status" value="1"/>
</dbReference>
<dbReference type="Gene3D" id="2.160.20.10">
    <property type="entry name" value="Single-stranded right-handed beta-helix, Pectin lyase-like"/>
    <property type="match status" value="1"/>
</dbReference>
<proteinExistence type="predicted"/>